<sequence>MIFLFLVQNSVAKFIAMKTILCEQLFIQFQNMQTVQKIAIRQNIWEKPK</sequence>
<evidence type="ECO:0000313" key="1">
    <source>
        <dbReference type="EMBL" id="JAH37912.1"/>
    </source>
</evidence>
<name>A0A0E9S9M3_ANGAN</name>
<reference evidence="1" key="2">
    <citation type="journal article" date="2015" name="Fish Shellfish Immunol.">
        <title>Early steps in the European eel (Anguilla anguilla)-Vibrio vulnificus interaction in the gills: Role of the RtxA13 toxin.</title>
        <authorList>
            <person name="Callol A."/>
            <person name="Pajuelo D."/>
            <person name="Ebbesson L."/>
            <person name="Teles M."/>
            <person name="MacKenzie S."/>
            <person name="Amaro C."/>
        </authorList>
    </citation>
    <scope>NUCLEOTIDE SEQUENCE</scope>
</reference>
<proteinExistence type="predicted"/>
<protein>
    <submittedName>
        <fullName evidence="1">Uncharacterized protein</fullName>
    </submittedName>
</protein>
<reference evidence="1" key="1">
    <citation type="submission" date="2014-11" db="EMBL/GenBank/DDBJ databases">
        <authorList>
            <person name="Amaro Gonzalez C."/>
        </authorList>
    </citation>
    <scope>NUCLEOTIDE SEQUENCE</scope>
</reference>
<dbReference type="AlphaFoldDB" id="A0A0E9S9M3"/>
<organism evidence="1">
    <name type="scientific">Anguilla anguilla</name>
    <name type="common">European freshwater eel</name>
    <name type="synonym">Muraena anguilla</name>
    <dbReference type="NCBI Taxonomy" id="7936"/>
    <lineage>
        <taxon>Eukaryota</taxon>
        <taxon>Metazoa</taxon>
        <taxon>Chordata</taxon>
        <taxon>Craniata</taxon>
        <taxon>Vertebrata</taxon>
        <taxon>Euteleostomi</taxon>
        <taxon>Actinopterygii</taxon>
        <taxon>Neopterygii</taxon>
        <taxon>Teleostei</taxon>
        <taxon>Anguilliformes</taxon>
        <taxon>Anguillidae</taxon>
        <taxon>Anguilla</taxon>
    </lineage>
</organism>
<accession>A0A0E9S9M3</accession>
<dbReference type="EMBL" id="GBXM01070665">
    <property type="protein sequence ID" value="JAH37912.1"/>
    <property type="molecule type" value="Transcribed_RNA"/>
</dbReference>